<accession>A0A6A1W0B1</accession>
<dbReference type="GO" id="GO:0009696">
    <property type="term" value="P:salicylic acid metabolic process"/>
    <property type="evidence" value="ECO:0007669"/>
    <property type="project" value="TreeGrafter"/>
</dbReference>
<dbReference type="Gene3D" id="3.40.50.1820">
    <property type="entry name" value="alpha/beta hydrolase"/>
    <property type="match status" value="1"/>
</dbReference>
<dbReference type="InterPro" id="IPR000073">
    <property type="entry name" value="AB_hydrolase_1"/>
</dbReference>
<evidence type="ECO:0000259" key="2">
    <source>
        <dbReference type="Pfam" id="PF12697"/>
    </source>
</evidence>
<gene>
    <name evidence="3" type="ORF">CJ030_MR3G002714</name>
</gene>
<protein>
    <submittedName>
        <fullName evidence="3">Methylesterase 17</fullName>
    </submittedName>
</protein>
<reference evidence="3 4" key="1">
    <citation type="journal article" date="2019" name="Plant Biotechnol. J.">
        <title>The red bayberry genome and genetic basis of sex determination.</title>
        <authorList>
            <person name="Jia H.M."/>
            <person name="Jia H.J."/>
            <person name="Cai Q.L."/>
            <person name="Wang Y."/>
            <person name="Zhao H.B."/>
            <person name="Yang W.F."/>
            <person name="Wang G.Y."/>
            <person name="Li Y.H."/>
            <person name="Zhan D.L."/>
            <person name="Shen Y.T."/>
            <person name="Niu Q.F."/>
            <person name="Chang L."/>
            <person name="Qiu J."/>
            <person name="Zhao L."/>
            <person name="Xie H.B."/>
            <person name="Fu W.Y."/>
            <person name="Jin J."/>
            <person name="Li X.W."/>
            <person name="Jiao Y."/>
            <person name="Zhou C.C."/>
            <person name="Tu T."/>
            <person name="Chai C.Y."/>
            <person name="Gao J.L."/>
            <person name="Fan L.J."/>
            <person name="van de Weg E."/>
            <person name="Wang J.Y."/>
            <person name="Gao Z.S."/>
        </authorList>
    </citation>
    <scope>NUCLEOTIDE SEQUENCE [LARGE SCALE GENOMIC DNA]</scope>
    <source>
        <tissue evidence="3">Leaves</tissue>
    </source>
</reference>
<proteinExistence type="predicted"/>
<evidence type="ECO:0000256" key="1">
    <source>
        <dbReference type="ARBA" id="ARBA00022801"/>
    </source>
</evidence>
<feature type="domain" description="AB hydrolase-1" evidence="2">
    <location>
        <begin position="18"/>
        <end position="252"/>
    </location>
</feature>
<dbReference type="InterPro" id="IPR029058">
    <property type="entry name" value="AB_hydrolase_fold"/>
</dbReference>
<keyword evidence="1" id="KW-0378">Hydrolase</keyword>
<evidence type="ECO:0000313" key="4">
    <source>
        <dbReference type="Proteomes" id="UP000516437"/>
    </source>
</evidence>
<dbReference type="SUPFAM" id="SSF53474">
    <property type="entry name" value="alpha/beta-Hydrolases"/>
    <property type="match status" value="1"/>
</dbReference>
<dbReference type="GO" id="GO:0080032">
    <property type="term" value="F:methyl jasmonate esterase activity"/>
    <property type="evidence" value="ECO:0007669"/>
    <property type="project" value="TreeGrafter"/>
</dbReference>
<dbReference type="GO" id="GO:0009694">
    <property type="term" value="P:jasmonic acid metabolic process"/>
    <property type="evidence" value="ECO:0007669"/>
    <property type="project" value="TreeGrafter"/>
</dbReference>
<organism evidence="3 4">
    <name type="scientific">Morella rubra</name>
    <name type="common">Chinese bayberry</name>
    <dbReference type="NCBI Taxonomy" id="262757"/>
    <lineage>
        <taxon>Eukaryota</taxon>
        <taxon>Viridiplantae</taxon>
        <taxon>Streptophyta</taxon>
        <taxon>Embryophyta</taxon>
        <taxon>Tracheophyta</taxon>
        <taxon>Spermatophyta</taxon>
        <taxon>Magnoliopsida</taxon>
        <taxon>eudicotyledons</taxon>
        <taxon>Gunneridae</taxon>
        <taxon>Pentapetalae</taxon>
        <taxon>rosids</taxon>
        <taxon>fabids</taxon>
        <taxon>Fagales</taxon>
        <taxon>Myricaceae</taxon>
        <taxon>Morella</taxon>
    </lineage>
</organism>
<dbReference type="GO" id="GO:0080031">
    <property type="term" value="F:methyl salicylate esterase activity"/>
    <property type="evidence" value="ECO:0007669"/>
    <property type="project" value="TreeGrafter"/>
</dbReference>
<dbReference type="PANTHER" id="PTHR10992:SF1032">
    <property type="entry name" value="METHYLESTERASE 17"/>
    <property type="match status" value="1"/>
</dbReference>
<dbReference type="Pfam" id="PF12697">
    <property type="entry name" value="Abhydrolase_6"/>
    <property type="match status" value="1"/>
</dbReference>
<dbReference type="InterPro" id="IPR045889">
    <property type="entry name" value="MES/HNL"/>
</dbReference>
<dbReference type="EMBL" id="RXIC02000021">
    <property type="protein sequence ID" value="KAB1217567.1"/>
    <property type="molecule type" value="Genomic_DNA"/>
</dbReference>
<comment type="caution">
    <text evidence="3">The sequence shown here is derived from an EMBL/GenBank/DDBJ whole genome shotgun (WGS) entry which is preliminary data.</text>
</comment>
<dbReference type="OrthoDB" id="1263307at2759"/>
<dbReference type="FunFam" id="3.40.50.1820:FF:000025">
    <property type="entry name" value="putative methylesterase 11, chloroplastic"/>
    <property type="match status" value="1"/>
</dbReference>
<dbReference type="GO" id="GO:0080030">
    <property type="term" value="F:methyl indole-3-acetate esterase activity"/>
    <property type="evidence" value="ECO:0007669"/>
    <property type="project" value="TreeGrafter"/>
</dbReference>
<name>A0A6A1W0B1_9ROSI</name>
<dbReference type="Proteomes" id="UP000516437">
    <property type="component" value="Chromosome 3"/>
</dbReference>
<sequence length="270" mass="29729">MGDEVSLTETVVPLKPHFVLVHGISGGGWCWYKIRCLMENSGYRVSCIDLKSAGIDQTDPDSLLSFDDYNKPLMDFMSSLPDNEQVIIVGHSAGGLSVTQATRKFAKKIRLAVYVAATMLESGCLTDEDVRIGAPDLSEFGAVYEFGFGLGPDQPPTSALVKKEFQRKIIYHLSPLEDSTLAGMLLRPGPIQALLTARFAEDHVVDTVPRIYIKTAQDRVVKPEQQEAMIKRWPPSDVYVLDSDHSPFFSTPFLLFGFLAKAVASLGLKS</sequence>
<evidence type="ECO:0000313" key="3">
    <source>
        <dbReference type="EMBL" id="KAB1217567.1"/>
    </source>
</evidence>
<dbReference type="PANTHER" id="PTHR10992">
    <property type="entry name" value="METHYLESTERASE FAMILY MEMBER"/>
    <property type="match status" value="1"/>
</dbReference>
<keyword evidence="4" id="KW-1185">Reference proteome</keyword>
<dbReference type="AlphaFoldDB" id="A0A6A1W0B1"/>